<reference evidence="6" key="1">
    <citation type="submission" date="2020-06" db="EMBL/GenBank/DDBJ databases">
        <title>WGS assembly of Ceratodon purpureus strain R40.</title>
        <authorList>
            <person name="Carey S.B."/>
            <person name="Jenkins J."/>
            <person name="Shu S."/>
            <person name="Lovell J.T."/>
            <person name="Sreedasyam A."/>
            <person name="Maumus F."/>
            <person name="Tiley G.P."/>
            <person name="Fernandez-Pozo N."/>
            <person name="Barry K."/>
            <person name="Chen C."/>
            <person name="Wang M."/>
            <person name="Lipzen A."/>
            <person name="Daum C."/>
            <person name="Saski C.A."/>
            <person name="Payton A.C."/>
            <person name="Mcbreen J.C."/>
            <person name="Conrad R.E."/>
            <person name="Kollar L.M."/>
            <person name="Olsson S."/>
            <person name="Huttunen S."/>
            <person name="Landis J.B."/>
            <person name="Wickett N.J."/>
            <person name="Johnson M.G."/>
            <person name="Rensing S.A."/>
            <person name="Grimwood J."/>
            <person name="Schmutz J."/>
            <person name="Mcdaniel S.F."/>
        </authorList>
    </citation>
    <scope>NUCLEOTIDE SEQUENCE</scope>
    <source>
        <strain evidence="6">R40</strain>
    </source>
</reference>
<dbReference type="GO" id="GO:0005634">
    <property type="term" value="C:nucleus"/>
    <property type="evidence" value="ECO:0007669"/>
    <property type="project" value="UniProtKB-SubCell"/>
</dbReference>
<feature type="region of interest" description="Disordered" evidence="4">
    <location>
        <begin position="1"/>
        <end position="52"/>
    </location>
</feature>
<evidence type="ECO:0000256" key="1">
    <source>
        <dbReference type="ARBA" id="ARBA00004123"/>
    </source>
</evidence>
<comment type="subcellular location">
    <subcellularLocation>
        <location evidence="1">Nucleus</location>
    </subcellularLocation>
</comment>
<evidence type="ECO:0000256" key="2">
    <source>
        <dbReference type="ARBA" id="ARBA00022553"/>
    </source>
</evidence>
<proteinExistence type="predicted"/>
<keyword evidence="2" id="KW-0597">Phosphoprotein</keyword>
<comment type="caution">
    <text evidence="6">The sequence shown here is derived from an EMBL/GenBank/DDBJ whole genome shotgun (WGS) entry which is preliminary data.</text>
</comment>
<dbReference type="InterPro" id="IPR039611">
    <property type="entry name" value="VQ_4/11/13/19/31/33"/>
</dbReference>
<name>A0A8T0IQ48_CERPU</name>
<organism evidence="6 7">
    <name type="scientific">Ceratodon purpureus</name>
    <name type="common">Fire moss</name>
    <name type="synonym">Dicranum purpureum</name>
    <dbReference type="NCBI Taxonomy" id="3225"/>
    <lineage>
        <taxon>Eukaryota</taxon>
        <taxon>Viridiplantae</taxon>
        <taxon>Streptophyta</taxon>
        <taxon>Embryophyta</taxon>
        <taxon>Bryophyta</taxon>
        <taxon>Bryophytina</taxon>
        <taxon>Bryopsida</taxon>
        <taxon>Dicranidae</taxon>
        <taxon>Pseudoditrichales</taxon>
        <taxon>Ditrichaceae</taxon>
        <taxon>Ceratodon</taxon>
    </lineage>
</organism>
<evidence type="ECO:0000256" key="4">
    <source>
        <dbReference type="SAM" id="MobiDB-lite"/>
    </source>
</evidence>
<gene>
    <name evidence="6" type="ORF">KC19_3G244600</name>
</gene>
<accession>A0A8T0IQ48</accession>
<dbReference type="PANTHER" id="PTHR33402:SF19">
    <property type="entry name" value="VQ MOTIF-CONTAINING PROTEIN 11"/>
    <property type="match status" value="1"/>
</dbReference>
<dbReference type="AlphaFoldDB" id="A0A8T0IQ48"/>
<sequence length="260" mass="27094">MKRGGGSSNGGAPLLSPTGRKVPQSPTSGLGSLSLQEKEGAGGQEFASTTTFVQVDTSSFRELVQKLTGASDSDVEKLPITLPSRQASRGGGGGGGGGDGSARPVDNTYGGLIPKPVGDLSARRPAFKLHERRQSNLRKLDVKGLGAAAAFRRGVAGYGGGSSTPDLSPKFPSCIASPVTPLTKDVFESSHAPTTPTSYEGYVNLRPREPASAPAGGQDSNARLDRDPHFYLHPPSERPRQQPELLTLFPLTSPRCSETS</sequence>
<evidence type="ECO:0000313" key="7">
    <source>
        <dbReference type="Proteomes" id="UP000822688"/>
    </source>
</evidence>
<feature type="compositionally biased region" description="Gly residues" evidence="4">
    <location>
        <begin position="89"/>
        <end position="100"/>
    </location>
</feature>
<evidence type="ECO:0000256" key="3">
    <source>
        <dbReference type="ARBA" id="ARBA00023242"/>
    </source>
</evidence>
<keyword evidence="3" id="KW-0539">Nucleus</keyword>
<feature type="domain" description="VQ" evidence="5">
    <location>
        <begin position="48"/>
        <end position="73"/>
    </location>
</feature>
<feature type="region of interest" description="Disordered" evidence="4">
    <location>
        <begin position="186"/>
        <end position="260"/>
    </location>
</feature>
<dbReference type="PANTHER" id="PTHR33402">
    <property type="entry name" value="VQ MOTIF-CONTAINING PROTEIN 11-LIKE"/>
    <property type="match status" value="1"/>
</dbReference>
<dbReference type="InterPro" id="IPR008889">
    <property type="entry name" value="VQ"/>
</dbReference>
<protein>
    <recommendedName>
        <fullName evidence="5">VQ domain-containing protein</fullName>
    </recommendedName>
</protein>
<feature type="compositionally biased region" description="Polar residues" evidence="4">
    <location>
        <begin position="24"/>
        <end position="35"/>
    </location>
</feature>
<evidence type="ECO:0000313" key="6">
    <source>
        <dbReference type="EMBL" id="KAG0584931.1"/>
    </source>
</evidence>
<dbReference type="Proteomes" id="UP000822688">
    <property type="component" value="Chromosome 3"/>
</dbReference>
<dbReference type="EMBL" id="CM026423">
    <property type="protein sequence ID" value="KAG0584931.1"/>
    <property type="molecule type" value="Genomic_DNA"/>
</dbReference>
<dbReference type="Pfam" id="PF05678">
    <property type="entry name" value="VQ"/>
    <property type="match status" value="1"/>
</dbReference>
<feature type="region of interest" description="Disordered" evidence="4">
    <location>
        <begin position="71"/>
        <end position="117"/>
    </location>
</feature>
<feature type="compositionally biased region" description="Basic and acidic residues" evidence="4">
    <location>
        <begin position="222"/>
        <end position="241"/>
    </location>
</feature>
<keyword evidence="7" id="KW-1185">Reference proteome</keyword>
<evidence type="ECO:0000259" key="5">
    <source>
        <dbReference type="Pfam" id="PF05678"/>
    </source>
</evidence>